<dbReference type="EMBL" id="JQZW01000012">
    <property type="protein sequence ID" value="KGN97456.1"/>
    <property type="molecule type" value="Genomic_DNA"/>
</dbReference>
<feature type="binding site" description="in other chain" evidence="6">
    <location>
        <position position="85"/>
    </location>
    <ligand>
        <name>substrate</name>
        <note>ligand shared between homodimeric partners</note>
    </ligand>
</feature>
<dbReference type="PANTHER" id="PTHR15364:SF0">
    <property type="entry name" value="2'-DEOXYNUCLEOSIDE 5'-PHOSPHATE N-HYDROLASE 1"/>
    <property type="match status" value="1"/>
</dbReference>
<keyword evidence="8" id="KW-1185">Reference proteome</keyword>
<dbReference type="Pfam" id="PF05014">
    <property type="entry name" value="Nuc_deoxyrib_tr"/>
    <property type="match status" value="1"/>
</dbReference>
<dbReference type="InterPro" id="IPR051239">
    <property type="entry name" value="2'-dNMP_N-hydrolase"/>
</dbReference>
<evidence type="ECO:0000313" key="7">
    <source>
        <dbReference type="EMBL" id="KGN97456.1"/>
    </source>
</evidence>
<evidence type="ECO:0000256" key="6">
    <source>
        <dbReference type="HAMAP-Rule" id="MF_03036"/>
    </source>
</evidence>
<keyword evidence="3 6" id="KW-0546">Nucleotide metabolism</keyword>
<dbReference type="STRING" id="266762.HQ36_06020"/>
<evidence type="ECO:0000256" key="2">
    <source>
        <dbReference type="ARBA" id="ARBA00022801"/>
    </source>
</evidence>
<dbReference type="GO" id="GO:0009116">
    <property type="term" value="P:nucleoside metabolic process"/>
    <property type="evidence" value="ECO:0007669"/>
    <property type="project" value="UniProtKB-UniRule"/>
</dbReference>
<dbReference type="GO" id="GO:0009117">
    <property type="term" value="P:nucleotide metabolic process"/>
    <property type="evidence" value="ECO:0007669"/>
    <property type="project" value="UniProtKB-KW"/>
</dbReference>
<dbReference type="InterPro" id="IPR028607">
    <property type="entry name" value="DNPH1"/>
</dbReference>
<dbReference type="eggNOG" id="COG3613">
    <property type="taxonomic scope" value="Bacteria"/>
</dbReference>
<comment type="similarity">
    <text evidence="6">Belongs to the 2'-deoxynucleoside 5'-phosphate N-hydrolase 1 family.</text>
</comment>
<dbReference type="EC" id="3.2.2.-" evidence="6"/>
<dbReference type="Gene3D" id="3.40.50.450">
    <property type="match status" value="1"/>
</dbReference>
<evidence type="ECO:0000313" key="8">
    <source>
        <dbReference type="Proteomes" id="UP000030134"/>
    </source>
</evidence>
<comment type="catalytic activity">
    <reaction evidence="6">
        <text>a pyrimidine 2'-deoxyribonucleoside 5'-phosphate + H2O = a pyrimidine nucleobase + 2-deoxy-D-ribose 5-phosphate</text>
        <dbReference type="Rhea" id="RHEA:57852"/>
        <dbReference type="ChEBI" id="CHEBI:15377"/>
        <dbReference type="ChEBI" id="CHEBI:26432"/>
        <dbReference type="ChEBI" id="CHEBI:62877"/>
        <dbReference type="ChEBI" id="CHEBI:142209"/>
    </reaction>
</comment>
<dbReference type="GO" id="GO:0070694">
    <property type="term" value="F:5-hydroxymethyl-dUMP N-hydrolase activity"/>
    <property type="evidence" value="ECO:0007669"/>
    <property type="project" value="InterPro"/>
</dbReference>
<comment type="caution">
    <text evidence="6">Lacks conserved residue(s) required for the propagation of feature annotation.</text>
</comment>
<organism evidence="7 8">
    <name type="scientific">Porphyromonas gingivicanis</name>
    <dbReference type="NCBI Taxonomy" id="266762"/>
    <lineage>
        <taxon>Bacteria</taxon>
        <taxon>Pseudomonadati</taxon>
        <taxon>Bacteroidota</taxon>
        <taxon>Bacteroidia</taxon>
        <taxon>Bacteroidales</taxon>
        <taxon>Porphyromonadaceae</taxon>
        <taxon>Porphyromonas</taxon>
    </lineage>
</organism>
<dbReference type="GO" id="GO:0009159">
    <property type="term" value="P:deoxyribonucleoside monophosphate catabolic process"/>
    <property type="evidence" value="ECO:0007669"/>
    <property type="project" value="InterPro"/>
</dbReference>
<keyword evidence="2 6" id="KW-0378">Hydrolase</keyword>
<evidence type="ECO:0000256" key="1">
    <source>
        <dbReference type="ARBA" id="ARBA00011407"/>
    </source>
</evidence>
<dbReference type="HAMAP" id="MF_03036">
    <property type="entry name" value="Nuc_phosphate_hydrolase"/>
    <property type="match status" value="1"/>
</dbReference>
<dbReference type="AlphaFoldDB" id="A0A0A2G2K9"/>
<keyword evidence="4 6" id="KW-0326">Glycosidase</keyword>
<protein>
    <recommendedName>
        <fullName evidence="6">Putative 2'-deoxynucleoside 5'-phosphate N-hydrolase 1</fullName>
        <ecNumber evidence="6">3.2.2.-</ecNumber>
    </recommendedName>
</protein>
<comment type="subunit">
    <text evidence="1 6">Monomer and homodimer.</text>
</comment>
<comment type="function">
    <text evidence="6">Catalyzes the cleavage of the N-glycosidic bond of deoxyribonucleoside 5'-monophosphates to yield deoxyribose 5-phosphate and a purine or pyrimidine base.</text>
</comment>
<reference evidence="7 8" key="1">
    <citation type="submission" date="2014-08" db="EMBL/GenBank/DDBJ databases">
        <title>Porphyromonas gingivicanis strain:COT-022_OH1391 Genome sequencing.</title>
        <authorList>
            <person name="Wallis C."/>
            <person name="Deusch O."/>
            <person name="O'Flynn C."/>
            <person name="Davis I."/>
            <person name="Jospin G."/>
            <person name="Darling A.E."/>
            <person name="Coil D.A."/>
            <person name="Alexiev A."/>
            <person name="Horsfall A."/>
            <person name="Kirkwood N."/>
            <person name="Harris S."/>
            <person name="Eisen J.A."/>
        </authorList>
    </citation>
    <scope>NUCLEOTIDE SEQUENCE [LARGE SCALE GENOMIC DNA]</scope>
    <source>
        <strain evidence="8">COT-022 OH1391</strain>
    </source>
</reference>
<comment type="caution">
    <text evidence="7">The sequence shown here is derived from an EMBL/GenBank/DDBJ whole genome shotgun (WGS) entry which is preliminary data.</text>
</comment>
<evidence type="ECO:0000256" key="5">
    <source>
        <dbReference type="ARBA" id="ARBA00047460"/>
    </source>
</evidence>
<sequence>MNKKVYFAGSIRGGRVDDTLYKRIIDYINKTDNVLTEHIGKANMSLKAQRKEIDVHIYERDTEWLRSCDLLIAECTSPSLGVGYELAYAETHGIPVYIFYNKGKSNVSAMLNGNSYFTIIPYEKEEDIYPALDKILANENTK</sequence>
<dbReference type="Proteomes" id="UP000030134">
    <property type="component" value="Unassembled WGS sequence"/>
</dbReference>
<dbReference type="SUPFAM" id="SSF52309">
    <property type="entry name" value="N-(deoxy)ribosyltransferase-like"/>
    <property type="match status" value="1"/>
</dbReference>
<dbReference type="RefSeq" id="WP_036884447.1">
    <property type="nucleotide sequence ID" value="NZ_JQZW01000012.1"/>
</dbReference>
<evidence type="ECO:0000256" key="4">
    <source>
        <dbReference type="ARBA" id="ARBA00023295"/>
    </source>
</evidence>
<accession>A0A0A2G2K9</accession>
<proteinExistence type="inferred from homology"/>
<dbReference type="PANTHER" id="PTHR15364">
    <property type="entry name" value="2'-DEOXYNUCLEOSIDE 5'-PHOSPHATE N-HYDROLASE 1"/>
    <property type="match status" value="1"/>
</dbReference>
<comment type="catalytic activity">
    <reaction evidence="6">
        <text>a purine 2'-deoxyribonucleoside 5'-phosphate + H2O = a purine nucleobase + 2-deoxy-D-ribose 5-phosphate</text>
        <dbReference type="Rhea" id="RHEA:51132"/>
        <dbReference type="ChEBI" id="CHEBI:15377"/>
        <dbReference type="ChEBI" id="CHEBI:26386"/>
        <dbReference type="ChEBI" id="CHEBI:62877"/>
        <dbReference type="ChEBI" id="CHEBI:142198"/>
    </reaction>
</comment>
<name>A0A0A2G2K9_9PORP</name>
<dbReference type="OrthoDB" id="9811273at2"/>
<feature type="binding site" evidence="6">
    <location>
        <begin position="108"/>
        <end position="110"/>
    </location>
    <ligand>
        <name>substrate</name>
        <note>ligand shared between homodimeric partners</note>
    </ligand>
</feature>
<feature type="binding site" description="in other chain" evidence="6">
    <location>
        <position position="21"/>
    </location>
    <ligand>
        <name>substrate</name>
        <note>ligand shared between homodimeric partners</note>
    </ligand>
</feature>
<comment type="catalytic activity">
    <reaction evidence="5">
        <text>5-hydroxymethyl-dUMP + H2O = 5-hydroxymethyluracil + 2-deoxy-D-ribose 5-phosphate</text>
        <dbReference type="Rhea" id="RHEA:77099"/>
        <dbReference type="ChEBI" id="CHEBI:15377"/>
        <dbReference type="ChEBI" id="CHEBI:16964"/>
        <dbReference type="ChEBI" id="CHEBI:62877"/>
        <dbReference type="ChEBI" id="CHEBI:90409"/>
    </reaction>
    <physiologicalReaction direction="left-to-right" evidence="5">
        <dbReference type="Rhea" id="RHEA:77100"/>
    </physiologicalReaction>
</comment>
<gene>
    <name evidence="7" type="ORF">HQ36_06020</name>
</gene>
<evidence type="ECO:0000256" key="3">
    <source>
        <dbReference type="ARBA" id="ARBA00023080"/>
    </source>
</evidence>
<dbReference type="InterPro" id="IPR007710">
    <property type="entry name" value="Nucleoside_deoxyribTrfase"/>
</dbReference>